<feature type="repeat" description="TPR" evidence="3">
    <location>
        <begin position="276"/>
        <end position="309"/>
    </location>
</feature>
<feature type="compositionally biased region" description="Basic and acidic residues" evidence="4">
    <location>
        <begin position="329"/>
        <end position="339"/>
    </location>
</feature>
<feature type="non-terminal residue" evidence="5">
    <location>
        <position position="1"/>
    </location>
</feature>
<evidence type="ECO:0000313" key="6">
    <source>
        <dbReference type="Proteomes" id="UP000193498"/>
    </source>
</evidence>
<dbReference type="GO" id="GO:0051301">
    <property type="term" value="P:cell division"/>
    <property type="evidence" value="ECO:0007669"/>
    <property type="project" value="TreeGrafter"/>
</dbReference>
<feature type="repeat" description="TPR" evidence="3">
    <location>
        <begin position="38"/>
        <end position="71"/>
    </location>
</feature>
<dbReference type="GO" id="GO:0005737">
    <property type="term" value="C:cytoplasm"/>
    <property type="evidence" value="ECO:0007669"/>
    <property type="project" value="TreeGrafter"/>
</dbReference>
<dbReference type="SMART" id="SM00028">
    <property type="entry name" value="TPR"/>
    <property type="match status" value="7"/>
</dbReference>
<feature type="repeat" description="TPR" evidence="3">
    <location>
        <begin position="174"/>
        <end position="207"/>
    </location>
</feature>
<dbReference type="Pfam" id="PF00515">
    <property type="entry name" value="TPR_1"/>
    <property type="match status" value="1"/>
</dbReference>
<dbReference type="OrthoDB" id="329563at2759"/>
<keyword evidence="6" id="KW-1185">Reference proteome</keyword>
<sequence>ILGLLRKIGQSLVYLCSYKCEKALDAYSQLPTSQFNTGWVLSCVGKAYFELAKYKEAEEKFEQMRLVEPYRLDGLETYSATLWHLQKEVDLSHLGHELMDIDRDSPQTWFAVGNCYSLRQEHQSAIRCFKRAIQLDPRMAYGHTLCGHEYVSIEEYEDALTHFRHALRLDPNHYNAWYGMGTIALKTDDFTTAKYYFSKAVGINPTNSVLLCCVGTVLEKSGKPAEAIRWYQAAEKYNPESPLPKLKIAKTLIVLERFEEALPLLRQLKETYPHETSIRFLVGQTLKKLGSISEALMEFTKALDMDCKNSNTIKDAIDNLPATESEADSSSHEEALETF</sequence>
<evidence type="ECO:0000256" key="3">
    <source>
        <dbReference type="PROSITE-ProRule" id="PRU00339"/>
    </source>
</evidence>
<dbReference type="Proteomes" id="UP000193498">
    <property type="component" value="Unassembled WGS sequence"/>
</dbReference>
<protein>
    <submittedName>
        <fullName evidence="5">TPR-like protein</fullName>
    </submittedName>
</protein>
<dbReference type="AlphaFoldDB" id="A0A1Y1XA11"/>
<dbReference type="Gene3D" id="1.25.40.10">
    <property type="entry name" value="Tetratricopeptide repeat domain"/>
    <property type="match status" value="3"/>
</dbReference>
<dbReference type="Pfam" id="PF14559">
    <property type="entry name" value="TPR_19"/>
    <property type="match status" value="1"/>
</dbReference>
<evidence type="ECO:0000313" key="5">
    <source>
        <dbReference type="EMBL" id="ORX82578.1"/>
    </source>
</evidence>
<dbReference type="GO" id="GO:0005680">
    <property type="term" value="C:anaphase-promoting complex"/>
    <property type="evidence" value="ECO:0007669"/>
    <property type="project" value="TreeGrafter"/>
</dbReference>
<reference evidence="5 6" key="1">
    <citation type="submission" date="2016-07" db="EMBL/GenBank/DDBJ databases">
        <title>Pervasive Adenine N6-methylation of Active Genes in Fungi.</title>
        <authorList>
            <consortium name="DOE Joint Genome Institute"/>
            <person name="Mondo S.J."/>
            <person name="Dannebaum R.O."/>
            <person name="Kuo R.C."/>
            <person name="Labutti K."/>
            <person name="Haridas S."/>
            <person name="Kuo A."/>
            <person name="Salamov A."/>
            <person name="Ahrendt S.R."/>
            <person name="Lipzen A."/>
            <person name="Sullivan W."/>
            <person name="Andreopoulos W.B."/>
            <person name="Clum A."/>
            <person name="Lindquist E."/>
            <person name="Daum C."/>
            <person name="Ramamoorthy G.K."/>
            <person name="Gryganskyi A."/>
            <person name="Culley D."/>
            <person name="Magnuson J.K."/>
            <person name="James T.Y."/>
            <person name="O'Malley M.A."/>
            <person name="Stajich J.E."/>
            <person name="Spatafora J.W."/>
            <person name="Visel A."/>
            <person name="Grigoriev I.V."/>
        </authorList>
    </citation>
    <scope>NUCLEOTIDE SEQUENCE [LARGE SCALE GENOMIC DNA]</scope>
    <source>
        <strain evidence="5 6">CBS 931.73</strain>
    </source>
</reference>
<dbReference type="InterPro" id="IPR019734">
    <property type="entry name" value="TPR_rpt"/>
</dbReference>
<dbReference type="STRING" id="1314790.A0A1Y1XA11"/>
<evidence type="ECO:0000256" key="2">
    <source>
        <dbReference type="ARBA" id="ARBA00038210"/>
    </source>
</evidence>
<dbReference type="PANTHER" id="PTHR12558">
    <property type="entry name" value="CELL DIVISION CYCLE 16,23,27"/>
    <property type="match status" value="1"/>
</dbReference>
<accession>A0A1Y1XA11</accession>
<name>A0A1Y1XA11_9FUNG</name>
<keyword evidence="1 3" id="KW-0802">TPR repeat</keyword>
<evidence type="ECO:0000256" key="4">
    <source>
        <dbReference type="SAM" id="MobiDB-lite"/>
    </source>
</evidence>
<feature type="repeat" description="TPR" evidence="3">
    <location>
        <begin position="140"/>
        <end position="173"/>
    </location>
</feature>
<comment type="caution">
    <text evidence="5">The sequence shown here is derived from an EMBL/GenBank/DDBJ whole genome shotgun (WGS) entry which is preliminary data.</text>
</comment>
<dbReference type="GO" id="GO:0016567">
    <property type="term" value="P:protein ubiquitination"/>
    <property type="evidence" value="ECO:0007669"/>
    <property type="project" value="TreeGrafter"/>
</dbReference>
<dbReference type="PANTHER" id="PTHR12558:SF13">
    <property type="entry name" value="CELL DIVISION CYCLE PROTEIN 27 HOMOLOG"/>
    <property type="match status" value="1"/>
</dbReference>
<dbReference type="GO" id="GO:0031145">
    <property type="term" value="P:anaphase-promoting complex-dependent catabolic process"/>
    <property type="evidence" value="ECO:0007669"/>
    <property type="project" value="TreeGrafter"/>
</dbReference>
<dbReference type="PROSITE" id="PS50005">
    <property type="entry name" value="TPR"/>
    <property type="match status" value="5"/>
</dbReference>
<comment type="similarity">
    <text evidence="2">Belongs to the APC3/CDC27 family.</text>
</comment>
<dbReference type="SUPFAM" id="SSF48452">
    <property type="entry name" value="TPR-like"/>
    <property type="match status" value="2"/>
</dbReference>
<dbReference type="GO" id="GO:0007091">
    <property type="term" value="P:metaphase/anaphase transition of mitotic cell cycle"/>
    <property type="evidence" value="ECO:0007669"/>
    <property type="project" value="TreeGrafter"/>
</dbReference>
<feature type="repeat" description="TPR" evidence="3">
    <location>
        <begin position="106"/>
        <end position="139"/>
    </location>
</feature>
<proteinExistence type="inferred from homology"/>
<dbReference type="Pfam" id="PF13414">
    <property type="entry name" value="TPR_11"/>
    <property type="match status" value="1"/>
</dbReference>
<dbReference type="InParanoid" id="A0A1Y1XA11"/>
<organism evidence="5 6">
    <name type="scientific">Basidiobolus meristosporus CBS 931.73</name>
    <dbReference type="NCBI Taxonomy" id="1314790"/>
    <lineage>
        <taxon>Eukaryota</taxon>
        <taxon>Fungi</taxon>
        <taxon>Fungi incertae sedis</taxon>
        <taxon>Zoopagomycota</taxon>
        <taxon>Entomophthoromycotina</taxon>
        <taxon>Basidiobolomycetes</taxon>
        <taxon>Basidiobolales</taxon>
        <taxon>Basidiobolaceae</taxon>
        <taxon>Basidiobolus</taxon>
    </lineage>
</organism>
<evidence type="ECO:0000256" key="1">
    <source>
        <dbReference type="ARBA" id="ARBA00022803"/>
    </source>
</evidence>
<gene>
    <name evidence="5" type="ORF">K493DRAFT_388608</name>
</gene>
<feature type="region of interest" description="Disordered" evidence="4">
    <location>
        <begin position="319"/>
        <end position="339"/>
    </location>
</feature>
<dbReference type="InterPro" id="IPR011990">
    <property type="entry name" value="TPR-like_helical_dom_sf"/>
</dbReference>
<dbReference type="EMBL" id="MCFE01000667">
    <property type="protein sequence ID" value="ORX82578.1"/>
    <property type="molecule type" value="Genomic_DNA"/>
</dbReference>